<evidence type="ECO:0000256" key="1">
    <source>
        <dbReference type="ARBA" id="ARBA00009500"/>
    </source>
</evidence>
<dbReference type="Gene3D" id="2.10.310.10">
    <property type="entry name" value="Serpins superfamily"/>
    <property type="match status" value="1"/>
</dbReference>
<dbReference type="Gene3D" id="3.30.497.10">
    <property type="entry name" value="Antithrombin, subunit I, domain 2"/>
    <property type="match status" value="1"/>
</dbReference>
<dbReference type="GO" id="GO:0004867">
    <property type="term" value="F:serine-type endopeptidase inhibitor activity"/>
    <property type="evidence" value="ECO:0007669"/>
    <property type="project" value="UniProtKB-KW"/>
</dbReference>
<evidence type="ECO:0000256" key="2">
    <source>
        <dbReference type="ARBA" id="ARBA00022690"/>
    </source>
</evidence>
<evidence type="ECO:0000256" key="5">
    <source>
        <dbReference type="ARBA" id="ARBA00023180"/>
    </source>
</evidence>
<dbReference type="AlphaFoldDB" id="A0A8D2KS38"/>
<organism evidence="9 10">
    <name type="scientific">Varanus komodoensis</name>
    <name type="common">Komodo dragon</name>
    <dbReference type="NCBI Taxonomy" id="61221"/>
    <lineage>
        <taxon>Eukaryota</taxon>
        <taxon>Metazoa</taxon>
        <taxon>Chordata</taxon>
        <taxon>Craniata</taxon>
        <taxon>Vertebrata</taxon>
        <taxon>Euteleostomi</taxon>
        <taxon>Lepidosauria</taxon>
        <taxon>Squamata</taxon>
        <taxon>Bifurcata</taxon>
        <taxon>Unidentata</taxon>
        <taxon>Episquamata</taxon>
        <taxon>Toxicofera</taxon>
        <taxon>Anguimorpha</taxon>
        <taxon>Paleoanguimorpha</taxon>
        <taxon>Varanoidea</taxon>
        <taxon>Varanidae</taxon>
        <taxon>Varanus</taxon>
    </lineage>
</organism>
<feature type="chain" id="PRO_5035001053" description="Serpin domain-containing protein" evidence="7">
    <location>
        <begin position="17"/>
        <end position="412"/>
    </location>
</feature>
<keyword evidence="10" id="KW-1185">Reference proteome</keyword>
<dbReference type="PANTHER" id="PTHR11461:SF165">
    <property type="entry name" value="ALPHA-1-ANTITRYPSIN"/>
    <property type="match status" value="1"/>
</dbReference>
<evidence type="ECO:0000313" key="9">
    <source>
        <dbReference type="Ensembl" id="ENSVKKP00000003971.1"/>
    </source>
</evidence>
<dbReference type="Gene3D" id="2.30.39.10">
    <property type="entry name" value="Alpha-1-antitrypsin, domain 1"/>
    <property type="match status" value="1"/>
</dbReference>
<dbReference type="GO" id="GO:0005615">
    <property type="term" value="C:extracellular space"/>
    <property type="evidence" value="ECO:0007669"/>
    <property type="project" value="InterPro"/>
</dbReference>
<dbReference type="InterPro" id="IPR000215">
    <property type="entry name" value="Serpin_fam"/>
</dbReference>
<evidence type="ECO:0000256" key="7">
    <source>
        <dbReference type="SAM" id="SignalP"/>
    </source>
</evidence>
<comment type="similarity">
    <text evidence="1 6">Belongs to the serpin family.</text>
</comment>
<feature type="signal peptide" evidence="7">
    <location>
        <begin position="1"/>
        <end position="16"/>
    </location>
</feature>
<reference evidence="9" key="2">
    <citation type="submission" date="2025-09" db="UniProtKB">
        <authorList>
            <consortium name="Ensembl"/>
        </authorList>
    </citation>
    <scope>IDENTIFICATION</scope>
</reference>
<sequence>VHFLAFLVLLLREVYANNSGCTLVSCPSSHHGTLPQLKITEGNLDFAFNFYHKIIAGSTDSNVFFSPLSISFAFALLLLGARSTTRSQLLSGLSLNQISEQEIHRDFHRLLIFLNHPDSEIELSIGNAVFTLKEKKLLDKFLKDVKKFYEAEILPTDFKNPAEAEKQINSYIEEKTHGKLVNVVKDLSTDLVMVIVNYIFFRGKGLFSLKVIDSIFITTTATVDGEFYVDEQTTVTVPMMNKDGGFPSFYDGQLACQVVQLPYKGNASALFILPDKGKLKQVEDALGKQVLLKWLKSLKIQRDIFLPRFTLTTSYDVKEVLEKLGVTELFSNQADLSGITGSPELKVSKAIHKAYLNVRENGTEAAAVTVIDIVPTSLPPVTKFNRPFFMILFEDISRSILFLGKVGNPKTE</sequence>
<dbReference type="FunFam" id="2.30.39.10:FF:000003">
    <property type="entry name" value="alpha-1-antitrypsin isoform X1"/>
    <property type="match status" value="1"/>
</dbReference>
<keyword evidence="3 7" id="KW-0732">Signal</keyword>
<keyword evidence="2" id="KW-0646">Protease inhibitor</keyword>
<dbReference type="Proteomes" id="UP000694545">
    <property type="component" value="Unplaced"/>
</dbReference>
<evidence type="ECO:0000259" key="8">
    <source>
        <dbReference type="SMART" id="SM00093"/>
    </source>
</evidence>
<evidence type="ECO:0000256" key="6">
    <source>
        <dbReference type="RuleBase" id="RU000411"/>
    </source>
</evidence>
<proteinExistence type="inferred from homology"/>
<evidence type="ECO:0000313" key="10">
    <source>
        <dbReference type="Proteomes" id="UP000694545"/>
    </source>
</evidence>
<keyword evidence="5" id="KW-0325">Glycoprotein</keyword>
<dbReference type="InterPro" id="IPR042178">
    <property type="entry name" value="Serpin_sf_1"/>
</dbReference>
<dbReference type="Pfam" id="PF00079">
    <property type="entry name" value="Serpin"/>
    <property type="match status" value="1"/>
</dbReference>
<dbReference type="PRINTS" id="PR00780">
    <property type="entry name" value="LEUSERPINII"/>
</dbReference>
<dbReference type="FunFam" id="3.30.497.10:FF:000001">
    <property type="entry name" value="Serine protease inhibitor"/>
    <property type="match status" value="1"/>
</dbReference>
<evidence type="ECO:0000256" key="3">
    <source>
        <dbReference type="ARBA" id="ARBA00022729"/>
    </source>
</evidence>
<name>A0A8D2KS38_VARKO</name>
<feature type="domain" description="Serpin" evidence="8">
    <location>
        <begin position="48"/>
        <end position="409"/>
    </location>
</feature>
<dbReference type="FunFam" id="2.10.310.10:FF:000001">
    <property type="entry name" value="Serpin family A member 1"/>
    <property type="match status" value="1"/>
</dbReference>
<evidence type="ECO:0000256" key="4">
    <source>
        <dbReference type="ARBA" id="ARBA00022900"/>
    </source>
</evidence>
<protein>
    <recommendedName>
        <fullName evidence="8">Serpin domain-containing protein</fullName>
    </recommendedName>
</protein>
<dbReference type="InterPro" id="IPR036186">
    <property type="entry name" value="Serpin_sf"/>
</dbReference>
<keyword evidence="4" id="KW-0722">Serine protease inhibitor</keyword>
<reference evidence="9" key="1">
    <citation type="submission" date="2025-08" db="UniProtKB">
        <authorList>
            <consortium name="Ensembl"/>
        </authorList>
    </citation>
    <scope>IDENTIFICATION</scope>
</reference>
<dbReference type="Ensembl" id="ENSVKKT00000004079.1">
    <property type="protein sequence ID" value="ENSVKKP00000003971.1"/>
    <property type="gene ID" value="ENSVKKG00000002772.1"/>
</dbReference>
<accession>A0A8D2KS38</accession>
<dbReference type="InterPro" id="IPR023796">
    <property type="entry name" value="Serpin_dom"/>
</dbReference>
<dbReference type="PANTHER" id="PTHR11461">
    <property type="entry name" value="SERINE PROTEASE INHIBITOR, SERPIN"/>
    <property type="match status" value="1"/>
</dbReference>
<dbReference type="SUPFAM" id="SSF56574">
    <property type="entry name" value="Serpins"/>
    <property type="match status" value="1"/>
</dbReference>
<dbReference type="InterPro" id="IPR042185">
    <property type="entry name" value="Serpin_sf_2"/>
</dbReference>
<dbReference type="SMART" id="SM00093">
    <property type="entry name" value="SERPIN"/>
    <property type="match status" value="1"/>
</dbReference>